<sequence length="242" mass="27556">MGKRLLKRVVLGFVLCLATLAAVNGDEDRAAKVALRVGPTLSENLEGAGLSMGSPVFIRVFKEERELELWLKKGDLYQLFRTYPIAAMSGELGPKLAEGDRQAPEGFYFVPSSAMNPRSAFHLSFNIGYPNAYDRAHGRTGTFIMVHGDRQSIGCFAMTDEKIEEIYTLCNAALKNGQPFFRVHCFPFRMSVERMKRAEGHRWESFWKELQSGYDWFEEKKVPPNVEVREKRYQFGPIRGES</sequence>
<gene>
    <name evidence="10" type="ORF">GCM10007100_27530</name>
</gene>
<comment type="caution">
    <text evidence="10">The sequence shown here is derived from an EMBL/GenBank/DDBJ whole genome shotgun (WGS) entry which is preliminary data.</text>
</comment>
<dbReference type="InterPro" id="IPR005490">
    <property type="entry name" value="LD_TPept_cat_dom"/>
</dbReference>
<dbReference type="AlphaFoldDB" id="A0A918WN95"/>
<dbReference type="GO" id="GO:0004180">
    <property type="term" value="F:carboxypeptidase activity"/>
    <property type="evidence" value="ECO:0007669"/>
    <property type="project" value="UniProtKB-ARBA"/>
</dbReference>
<evidence type="ECO:0000313" key="10">
    <source>
        <dbReference type="EMBL" id="GHC58981.1"/>
    </source>
</evidence>
<feature type="domain" description="L,D-TPase catalytic" evidence="9">
    <location>
        <begin position="56"/>
        <end position="183"/>
    </location>
</feature>
<evidence type="ECO:0000256" key="8">
    <source>
        <dbReference type="SAM" id="SignalP"/>
    </source>
</evidence>
<organism evidence="10 11">
    <name type="scientific">Roseibacillus persicicus</name>
    <dbReference type="NCBI Taxonomy" id="454148"/>
    <lineage>
        <taxon>Bacteria</taxon>
        <taxon>Pseudomonadati</taxon>
        <taxon>Verrucomicrobiota</taxon>
        <taxon>Verrucomicrobiia</taxon>
        <taxon>Verrucomicrobiales</taxon>
        <taxon>Verrucomicrobiaceae</taxon>
        <taxon>Roseibacillus</taxon>
    </lineage>
</organism>
<dbReference type="PROSITE" id="PS52029">
    <property type="entry name" value="LD_TPASE"/>
    <property type="match status" value="1"/>
</dbReference>
<feature type="chain" id="PRO_5036689964" description="L,D-TPase catalytic domain-containing protein" evidence="8">
    <location>
        <begin position="22"/>
        <end position="242"/>
    </location>
</feature>
<keyword evidence="6 7" id="KW-0961">Cell wall biogenesis/degradation</keyword>
<accession>A0A918WN95</accession>
<evidence type="ECO:0000256" key="4">
    <source>
        <dbReference type="ARBA" id="ARBA00022960"/>
    </source>
</evidence>
<keyword evidence="11" id="KW-1185">Reference proteome</keyword>
<comment type="similarity">
    <text evidence="2">Belongs to the YkuD family.</text>
</comment>
<dbReference type="CDD" id="cd16913">
    <property type="entry name" value="YkuD_like"/>
    <property type="match status" value="1"/>
</dbReference>
<dbReference type="InterPro" id="IPR038063">
    <property type="entry name" value="Transpep_catalytic_dom"/>
</dbReference>
<dbReference type="GO" id="GO:0016740">
    <property type="term" value="F:transferase activity"/>
    <property type="evidence" value="ECO:0007669"/>
    <property type="project" value="UniProtKB-KW"/>
</dbReference>
<dbReference type="GO" id="GO:0008360">
    <property type="term" value="P:regulation of cell shape"/>
    <property type="evidence" value="ECO:0007669"/>
    <property type="project" value="UniProtKB-UniRule"/>
</dbReference>
<evidence type="ECO:0000256" key="7">
    <source>
        <dbReference type="PROSITE-ProRule" id="PRU01373"/>
    </source>
</evidence>
<evidence type="ECO:0000256" key="5">
    <source>
        <dbReference type="ARBA" id="ARBA00022984"/>
    </source>
</evidence>
<keyword evidence="3" id="KW-0808">Transferase</keyword>
<evidence type="ECO:0000256" key="1">
    <source>
        <dbReference type="ARBA" id="ARBA00004752"/>
    </source>
</evidence>
<evidence type="ECO:0000259" key="9">
    <source>
        <dbReference type="PROSITE" id="PS52029"/>
    </source>
</evidence>
<keyword evidence="5 7" id="KW-0573">Peptidoglycan synthesis</keyword>
<keyword evidence="8" id="KW-0732">Signal</keyword>
<dbReference type="GO" id="GO:0009252">
    <property type="term" value="P:peptidoglycan biosynthetic process"/>
    <property type="evidence" value="ECO:0007669"/>
    <property type="project" value="UniProtKB-KW"/>
</dbReference>
<protein>
    <recommendedName>
        <fullName evidence="9">L,D-TPase catalytic domain-containing protein</fullName>
    </recommendedName>
</protein>
<evidence type="ECO:0000313" key="11">
    <source>
        <dbReference type="Proteomes" id="UP000644507"/>
    </source>
</evidence>
<dbReference type="GO" id="GO:0071555">
    <property type="term" value="P:cell wall organization"/>
    <property type="evidence" value="ECO:0007669"/>
    <property type="project" value="UniProtKB-UniRule"/>
</dbReference>
<dbReference type="PANTHER" id="PTHR36699">
    <property type="entry name" value="LD-TRANSPEPTIDASE"/>
    <property type="match status" value="1"/>
</dbReference>
<reference evidence="10" key="1">
    <citation type="journal article" date="2014" name="Int. J. Syst. Evol. Microbiol.">
        <title>Complete genome sequence of Corynebacterium casei LMG S-19264T (=DSM 44701T), isolated from a smear-ripened cheese.</title>
        <authorList>
            <consortium name="US DOE Joint Genome Institute (JGI-PGF)"/>
            <person name="Walter F."/>
            <person name="Albersmeier A."/>
            <person name="Kalinowski J."/>
            <person name="Ruckert C."/>
        </authorList>
    </citation>
    <scope>NUCLEOTIDE SEQUENCE</scope>
    <source>
        <strain evidence="10">KCTC 12988</strain>
    </source>
</reference>
<dbReference type="Proteomes" id="UP000644507">
    <property type="component" value="Unassembled WGS sequence"/>
</dbReference>
<proteinExistence type="inferred from homology"/>
<dbReference type="Pfam" id="PF03734">
    <property type="entry name" value="YkuD"/>
    <property type="match status" value="1"/>
</dbReference>
<comment type="pathway">
    <text evidence="1 7">Cell wall biogenesis; peptidoglycan biosynthesis.</text>
</comment>
<evidence type="ECO:0000256" key="3">
    <source>
        <dbReference type="ARBA" id="ARBA00022679"/>
    </source>
</evidence>
<name>A0A918WN95_9BACT</name>
<evidence type="ECO:0000256" key="2">
    <source>
        <dbReference type="ARBA" id="ARBA00005992"/>
    </source>
</evidence>
<reference evidence="10" key="2">
    <citation type="submission" date="2020-09" db="EMBL/GenBank/DDBJ databases">
        <authorList>
            <person name="Sun Q."/>
            <person name="Kim S."/>
        </authorList>
    </citation>
    <scope>NUCLEOTIDE SEQUENCE</scope>
    <source>
        <strain evidence="10">KCTC 12988</strain>
    </source>
</reference>
<feature type="signal peptide" evidence="8">
    <location>
        <begin position="1"/>
        <end position="21"/>
    </location>
</feature>
<keyword evidence="4 7" id="KW-0133">Cell shape</keyword>
<evidence type="ECO:0000256" key="6">
    <source>
        <dbReference type="ARBA" id="ARBA00023316"/>
    </source>
</evidence>
<feature type="active site" description="Nucleophile" evidence="7">
    <location>
        <position position="155"/>
    </location>
</feature>
<dbReference type="PANTHER" id="PTHR36699:SF1">
    <property type="entry name" value="L,D-TRANSPEPTIDASE YAFK-RELATED"/>
    <property type="match status" value="1"/>
</dbReference>
<dbReference type="SUPFAM" id="SSF141523">
    <property type="entry name" value="L,D-transpeptidase catalytic domain-like"/>
    <property type="match status" value="1"/>
</dbReference>
<dbReference type="EMBL" id="BMXI01000012">
    <property type="protein sequence ID" value="GHC58981.1"/>
    <property type="molecule type" value="Genomic_DNA"/>
</dbReference>
<feature type="active site" description="Proton donor/acceptor" evidence="7">
    <location>
        <position position="147"/>
    </location>
</feature>